<evidence type="ECO:0000259" key="2">
    <source>
        <dbReference type="Pfam" id="PF13581"/>
    </source>
</evidence>
<comment type="caution">
    <text evidence="3">The sequence shown here is derived from an EMBL/GenBank/DDBJ whole genome shotgun (WGS) entry which is preliminary data.</text>
</comment>
<organism evidence="3 4">
    <name type="scientific">Streptomyces cinerochromogenes</name>
    <dbReference type="NCBI Taxonomy" id="66422"/>
    <lineage>
        <taxon>Bacteria</taxon>
        <taxon>Bacillati</taxon>
        <taxon>Actinomycetota</taxon>
        <taxon>Actinomycetes</taxon>
        <taxon>Kitasatosporales</taxon>
        <taxon>Streptomycetaceae</taxon>
        <taxon>Streptomyces</taxon>
    </lineage>
</organism>
<dbReference type="RefSeq" id="WP_392819518.1">
    <property type="nucleotide sequence ID" value="NZ_JBICYV010000012.1"/>
</dbReference>
<dbReference type="EMBL" id="JBICYV010000012">
    <property type="protein sequence ID" value="MFG3013551.1"/>
    <property type="molecule type" value="Genomic_DNA"/>
</dbReference>
<proteinExistence type="predicted"/>
<evidence type="ECO:0000313" key="3">
    <source>
        <dbReference type="EMBL" id="MFG3013551.1"/>
    </source>
</evidence>
<keyword evidence="1" id="KW-0808">Transferase</keyword>
<protein>
    <submittedName>
        <fullName evidence="3">ATP-binding protein</fullName>
    </submittedName>
</protein>
<dbReference type="InterPro" id="IPR050267">
    <property type="entry name" value="Anti-sigma-factor_SerPK"/>
</dbReference>
<dbReference type="CDD" id="cd16936">
    <property type="entry name" value="HATPase_RsbW-like"/>
    <property type="match status" value="1"/>
</dbReference>
<dbReference type="Gene3D" id="3.30.565.10">
    <property type="entry name" value="Histidine kinase-like ATPase, C-terminal domain"/>
    <property type="match status" value="1"/>
</dbReference>
<keyword evidence="3" id="KW-0547">Nucleotide-binding</keyword>
<keyword evidence="3" id="KW-0067">ATP-binding</keyword>
<dbReference type="PANTHER" id="PTHR35526:SF3">
    <property type="entry name" value="ANTI-SIGMA-F FACTOR RSBW"/>
    <property type="match status" value="1"/>
</dbReference>
<evidence type="ECO:0000256" key="1">
    <source>
        <dbReference type="ARBA" id="ARBA00022527"/>
    </source>
</evidence>
<dbReference type="PANTHER" id="PTHR35526">
    <property type="entry name" value="ANTI-SIGMA-F FACTOR RSBW-RELATED"/>
    <property type="match status" value="1"/>
</dbReference>
<keyword evidence="4" id="KW-1185">Reference proteome</keyword>
<evidence type="ECO:0000313" key="4">
    <source>
        <dbReference type="Proteomes" id="UP001604267"/>
    </source>
</evidence>
<gene>
    <name evidence="3" type="ORF">ACGFZB_24420</name>
</gene>
<sequence>MESALSGEVGITTHSDGYLHAAAAFEGEGSCIAEARQLAAGFLTRAHTEHGVPVSQRSVELVRLVVSELITNALKYATGPILLDLRIADGLIEVGVWDSDPRLPVARAADVGRVGQHGLEIVMAVCQGFEAMREPVGKRITARLALTDAPVSDSSGSACLQHCSS</sequence>
<dbReference type="Proteomes" id="UP001604267">
    <property type="component" value="Unassembled WGS sequence"/>
</dbReference>
<keyword evidence="1" id="KW-0723">Serine/threonine-protein kinase</keyword>
<name>A0ABW7BCY6_9ACTN</name>
<dbReference type="InterPro" id="IPR036890">
    <property type="entry name" value="HATPase_C_sf"/>
</dbReference>
<keyword evidence="1" id="KW-0418">Kinase</keyword>
<dbReference type="InterPro" id="IPR003594">
    <property type="entry name" value="HATPase_dom"/>
</dbReference>
<dbReference type="SUPFAM" id="SSF55874">
    <property type="entry name" value="ATPase domain of HSP90 chaperone/DNA topoisomerase II/histidine kinase"/>
    <property type="match status" value="1"/>
</dbReference>
<dbReference type="Pfam" id="PF13581">
    <property type="entry name" value="HATPase_c_2"/>
    <property type="match status" value="1"/>
</dbReference>
<reference evidence="3 4" key="1">
    <citation type="submission" date="2024-10" db="EMBL/GenBank/DDBJ databases">
        <title>The Natural Products Discovery Center: Release of the First 8490 Sequenced Strains for Exploring Actinobacteria Biosynthetic Diversity.</title>
        <authorList>
            <person name="Kalkreuter E."/>
            <person name="Kautsar S.A."/>
            <person name="Yang D."/>
            <person name="Bader C.D."/>
            <person name="Teijaro C.N."/>
            <person name="Fluegel L."/>
            <person name="Davis C.M."/>
            <person name="Simpson J.R."/>
            <person name="Lauterbach L."/>
            <person name="Steele A.D."/>
            <person name="Gui C."/>
            <person name="Meng S."/>
            <person name="Li G."/>
            <person name="Viehrig K."/>
            <person name="Ye F."/>
            <person name="Su P."/>
            <person name="Kiefer A.F."/>
            <person name="Nichols A."/>
            <person name="Cepeda A.J."/>
            <person name="Yan W."/>
            <person name="Fan B."/>
            <person name="Jiang Y."/>
            <person name="Adhikari A."/>
            <person name="Zheng C.-J."/>
            <person name="Schuster L."/>
            <person name="Cowan T.M."/>
            <person name="Smanski M.J."/>
            <person name="Chevrette M.G."/>
            <person name="De Carvalho L.P.S."/>
            <person name="Shen B."/>
        </authorList>
    </citation>
    <scope>NUCLEOTIDE SEQUENCE [LARGE SCALE GENOMIC DNA]</scope>
    <source>
        <strain evidence="3 4">NPDC048320</strain>
    </source>
</reference>
<feature type="domain" description="Histidine kinase/HSP90-like ATPase" evidence="2">
    <location>
        <begin position="41"/>
        <end position="143"/>
    </location>
</feature>
<accession>A0ABW7BCY6</accession>
<dbReference type="GO" id="GO:0005524">
    <property type="term" value="F:ATP binding"/>
    <property type="evidence" value="ECO:0007669"/>
    <property type="project" value="UniProtKB-KW"/>
</dbReference>